<dbReference type="STRING" id="149040.A0A194XG96"/>
<protein>
    <recommendedName>
        <fullName evidence="3">Dihydrofolate reductase</fullName>
        <ecNumber evidence="2">1.5.1.3</ecNumber>
    </recommendedName>
</protein>
<dbReference type="GO" id="GO:0005739">
    <property type="term" value="C:mitochondrion"/>
    <property type="evidence" value="ECO:0007669"/>
    <property type="project" value="TreeGrafter"/>
</dbReference>
<feature type="domain" description="DHFR" evidence="8">
    <location>
        <begin position="5"/>
        <end position="196"/>
    </location>
</feature>
<dbReference type="SUPFAM" id="SSF53597">
    <property type="entry name" value="Dihydrofolate reductase-like"/>
    <property type="match status" value="1"/>
</dbReference>
<keyword evidence="4" id="KW-0554">One-carbon metabolism</keyword>
<evidence type="ECO:0000256" key="7">
    <source>
        <dbReference type="RuleBase" id="RU004474"/>
    </source>
</evidence>
<dbReference type="CDD" id="cd00209">
    <property type="entry name" value="DHFR"/>
    <property type="match status" value="1"/>
</dbReference>
<dbReference type="EC" id="1.5.1.3" evidence="2"/>
<evidence type="ECO:0000256" key="1">
    <source>
        <dbReference type="ARBA" id="ARBA00004903"/>
    </source>
</evidence>
<comment type="pathway">
    <text evidence="1">Cofactor biosynthesis; tetrahydrofolate biosynthesis; 5,6,7,8-tetrahydrofolate from 7,8-dihydrofolate: step 1/1.</text>
</comment>
<keyword evidence="5" id="KW-0521">NADP</keyword>
<dbReference type="GO" id="GO:0046655">
    <property type="term" value="P:folic acid metabolic process"/>
    <property type="evidence" value="ECO:0007669"/>
    <property type="project" value="TreeGrafter"/>
</dbReference>
<dbReference type="RefSeq" id="XP_018073514.1">
    <property type="nucleotide sequence ID" value="XM_018209098.1"/>
</dbReference>
<dbReference type="InterPro" id="IPR017925">
    <property type="entry name" value="DHFR_CS"/>
</dbReference>
<sequence length="199" mass="22410">MHPRELTLIVAATNQMGIGINNGLPWKGLKKEMAYFARITKRAPPGTTNALIMGRKTWDSIPPKFRPLKDRTNIVITRSPLPPPSEREPGKHIVNSIAEAVGFAQENKSERIFVIGGAEIYKAALEMEETKRILLTRIKGDFECDAWFPLKLGEDGSAEGWRRRKNSGLNNWVGEEVAAGDQEEAGTKYEFEMWEKVED</sequence>
<dbReference type="PROSITE" id="PS00075">
    <property type="entry name" value="DHFR_1"/>
    <property type="match status" value="1"/>
</dbReference>
<name>A0A194XG96_MOLSC</name>
<accession>A0A194XG96</accession>
<dbReference type="OrthoDB" id="414698at2759"/>
<dbReference type="GeneID" id="28818824"/>
<organism evidence="9 10">
    <name type="scientific">Mollisia scopiformis</name>
    <name type="common">Conifer needle endophyte fungus</name>
    <name type="synonym">Phialocephala scopiformis</name>
    <dbReference type="NCBI Taxonomy" id="149040"/>
    <lineage>
        <taxon>Eukaryota</taxon>
        <taxon>Fungi</taxon>
        <taxon>Dikarya</taxon>
        <taxon>Ascomycota</taxon>
        <taxon>Pezizomycotina</taxon>
        <taxon>Leotiomycetes</taxon>
        <taxon>Helotiales</taxon>
        <taxon>Mollisiaceae</taxon>
        <taxon>Mollisia</taxon>
    </lineage>
</organism>
<keyword evidence="10" id="KW-1185">Reference proteome</keyword>
<dbReference type="PRINTS" id="PR00070">
    <property type="entry name" value="DHFR"/>
</dbReference>
<evidence type="ECO:0000313" key="9">
    <source>
        <dbReference type="EMBL" id="KUJ19159.1"/>
    </source>
</evidence>
<dbReference type="EMBL" id="KQ947411">
    <property type="protein sequence ID" value="KUJ19159.1"/>
    <property type="molecule type" value="Genomic_DNA"/>
</dbReference>
<dbReference type="GO" id="GO:0006730">
    <property type="term" value="P:one-carbon metabolic process"/>
    <property type="evidence" value="ECO:0007669"/>
    <property type="project" value="UniProtKB-KW"/>
</dbReference>
<evidence type="ECO:0000313" key="10">
    <source>
        <dbReference type="Proteomes" id="UP000070700"/>
    </source>
</evidence>
<dbReference type="GO" id="GO:0046452">
    <property type="term" value="P:dihydrofolate metabolic process"/>
    <property type="evidence" value="ECO:0007669"/>
    <property type="project" value="TreeGrafter"/>
</dbReference>
<dbReference type="Pfam" id="PF00186">
    <property type="entry name" value="DHFR_1"/>
    <property type="match status" value="1"/>
</dbReference>
<evidence type="ECO:0000256" key="6">
    <source>
        <dbReference type="ARBA" id="ARBA00023002"/>
    </source>
</evidence>
<evidence type="ECO:0000256" key="2">
    <source>
        <dbReference type="ARBA" id="ARBA00012856"/>
    </source>
</evidence>
<keyword evidence="6" id="KW-0560">Oxidoreductase</keyword>
<evidence type="ECO:0000256" key="4">
    <source>
        <dbReference type="ARBA" id="ARBA00022563"/>
    </source>
</evidence>
<dbReference type="Gene3D" id="3.40.430.10">
    <property type="entry name" value="Dihydrofolate Reductase, subunit A"/>
    <property type="match status" value="1"/>
</dbReference>
<dbReference type="PANTHER" id="PTHR48069:SF3">
    <property type="entry name" value="DIHYDROFOLATE REDUCTASE"/>
    <property type="match status" value="1"/>
</dbReference>
<dbReference type="FunCoup" id="A0A194XG96">
    <property type="interactions" value="482"/>
</dbReference>
<dbReference type="InterPro" id="IPR001796">
    <property type="entry name" value="DHFR_dom"/>
</dbReference>
<evidence type="ECO:0000256" key="3">
    <source>
        <dbReference type="ARBA" id="ARBA00018886"/>
    </source>
</evidence>
<evidence type="ECO:0000259" key="8">
    <source>
        <dbReference type="PROSITE" id="PS51330"/>
    </source>
</evidence>
<dbReference type="InParanoid" id="A0A194XG96"/>
<dbReference type="GO" id="GO:0046654">
    <property type="term" value="P:tetrahydrofolate biosynthetic process"/>
    <property type="evidence" value="ECO:0007669"/>
    <property type="project" value="UniProtKB-UniPathway"/>
</dbReference>
<dbReference type="AlphaFoldDB" id="A0A194XG96"/>
<dbReference type="Proteomes" id="UP000070700">
    <property type="component" value="Unassembled WGS sequence"/>
</dbReference>
<dbReference type="UniPathway" id="UPA00077">
    <property type="reaction ID" value="UER00158"/>
</dbReference>
<evidence type="ECO:0000256" key="5">
    <source>
        <dbReference type="ARBA" id="ARBA00022857"/>
    </source>
</evidence>
<dbReference type="GO" id="GO:0004146">
    <property type="term" value="F:dihydrofolate reductase activity"/>
    <property type="evidence" value="ECO:0007669"/>
    <property type="project" value="UniProtKB-EC"/>
</dbReference>
<comment type="similarity">
    <text evidence="7">Belongs to the dihydrofolate reductase family.</text>
</comment>
<dbReference type="InterPro" id="IPR024072">
    <property type="entry name" value="DHFR-like_dom_sf"/>
</dbReference>
<reference evidence="9 10" key="1">
    <citation type="submission" date="2015-10" db="EMBL/GenBank/DDBJ databases">
        <title>Full genome of DAOMC 229536 Phialocephala scopiformis, a fungal endophyte of spruce producing the potent anti-insectan compound rugulosin.</title>
        <authorList>
            <consortium name="DOE Joint Genome Institute"/>
            <person name="Walker A.K."/>
            <person name="Frasz S.L."/>
            <person name="Seifert K.A."/>
            <person name="Miller J.D."/>
            <person name="Mondo S.J."/>
            <person name="Labutti K."/>
            <person name="Lipzen A."/>
            <person name="Dockter R."/>
            <person name="Kennedy M."/>
            <person name="Grigoriev I.V."/>
            <person name="Spatafora J.W."/>
        </authorList>
    </citation>
    <scope>NUCLEOTIDE SEQUENCE [LARGE SCALE GENOMIC DNA]</scope>
    <source>
        <strain evidence="9 10">CBS 120377</strain>
    </source>
</reference>
<gene>
    <name evidence="9" type="ORF">LY89DRAFT_581151</name>
</gene>
<proteinExistence type="inferred from homology"/>
<dbReference type="KEGG" id="psco:LY89DRAFT_581151"/>
<dbReference type="PROSITE" id="PS51330">
    <property type="entry name" value="DHFR_2"/>
    <property type="match status" value="1"/>
</dbReference>
<dbReference type="GO" id="GO:0050661">
    <property type="term" value="F:NADP binding"/>
    <property type="evidence" value="ECO:0007669"/>
    <property type="project" value="InterPro"/>
</dbReference>
<dbReference type="InterPro" id="IPR012259">
    <property type="entry name" value="DHFR"/>
</dbReference>
<dbReference type="PANTHER" id="PTHR48069">
    <property type="entry name" value="DIHYDROFOLATE REDUCTASE"/>
    <property type="match status" value="1"/>
</dbReference>